<gene>
    <name evidence="1" type="ORF">BCR33DRAFT_720239</name>
</gene>
<dbReference type="EMBL" id="MCGO01000040">
    <property type="protein sequence ID" value="ORY39414.1"/>
    <property type="molecule type" value="Genomic_DNA"/>
</dbReference>
<comment type="caution">
    <text evidence="1">The sequence shown here is derived from an EMBL/GenBank/DDBJ whole genome shotgun (WGS) entry which is preliminary data.</text>
</comment>
<reference evidence="1 2" key="1">
    <citation type="submission" date="2016-07" db="EMBL/GenBank/DDBJ databases">
        <title>Pervasive Adenine N6-methylation of Active Genes in Fungi.</title>
        <authorList>
            <consortium name="DOE Joint Genome Institute"/>
            <person name="Mondo S.J."/>
            <person name="Dannebaum R.O."/>
            <person name="Kuo R.C."/>
            <person name="Labutti K."/>
            <person name="Haridas S."/>
            <person name="Kuo A."/>
            <person name="Salamov A."/>
            <person name="Ahrendt S.R."/>
            <person name="Lipzen A."/>
            <person name="Sullivan W."/>
            <person name="Andreopoulos W.B."/>
            <person name="Clum A."/>
            <person name="Lindquist E."/>
            <person name="Daum C."/>
            <person name="Ramamoorthy G.K."/>
            <person name="Gryganskyi A."/>
            <person name="Culley D."/>
            <person name="Magnuson J.K."/>
            <person name="James T.Y."/>
            <person name="O'Malley M.A."/>
            <person name="Stajich J.E."/>
            <person name="Spatafora J.W."/>
            <person name="Visel A."/>
            <person name="Grigoriev I.V."/>
        </authorList>
    </citation>
    <scope>NUCLEOTIDE SEQUENCE [LARGE SCALE GENOMIC DNA]</scope>
    <source>
        <strain evidence="1 2">JEL800</strain>
    </source>
</reference>
<dbReference type="AlphaFoldDB" id="A0A1Y2BXL6"/>
<dbReference type="OrthoDB" id="2124302at2759"/>
<accession>A0A1Y2BXL6</accession>
<organism evidence="1 2">
    <name type="scientific">Rhizoclosmatium globosum</name>
    <dbReference type="NCBI Taxonomy" id="329046"/>
    <lineage>
        <taxon>Eukaryota</taxon>
        <taxon>Fungi</taxon>
        <taxon>Fungi incertae sedis</taxon>
        <taxon>Chytridiomycota</taxon>
        <taxon>Chytridiomycota incertae sedis</taxon>
        <taxon>Chytridiomycetes</taxon>
        <taxon>Chytridiales</taxon>
        <taxon>Chytriomycetaceae</taxon>
        <taxon>Rhizoclosmatium</taxon>
    </lineage>
</organism>
<evidence type="ECO:0000313" key="2">
    <source>
        <dbReference type="Proteomes" id="UP000193642"/>
    </source>
</evidence>
<dbReference type="Proteomes" id="UP000193642">
    <property type="component" value="Unassembled WGS sequence"/>
</dbReference>
<sequence>MRQLLMGLVNTFPYREDIAMESGSGATVIGSIVVYLCDTLGGVDVIAGGVAGMVDPKWTDAEKREWVYVTVATAVEKKDMYRVDVLMHEYGIKYRRRNNGRKG</sequence>
<keyword evidence="2" id="KW-1185">Reference proteome</keyword>
<protein>
    <submittedName>
        <fullName evidence="1">Uncharacterized protein</fullName>
    </submittedName>
</protein>
<proteinExistence type="predicted"/>
<name>A0A1Y2BXL6_9FUNG</name>
<evidence type="ECO:0000313" key="1">
    <source>
        <dbReference type="EMBL" id="ORY39414.1"/>
    </source>
</evidence>